<dbReference type="Gramene" id="TKW23450">
    <property type="protein sequence ID" value="TKW23450"/>
    <property type="gene ID" value="SEVIR_4G292900v2"/>
</dbReference>
<sequence length="43" mass="5253">MTCKIYIQHQFDSFHTLVSHFVFFEIYIQHQFGSFQTLVTHFV</sequence>
<organism evidence="1 2">
    <name type="scientific">Setaria viridis</name>
    <name type="common">Green bristlegrass</name>
    <name type="synonym">Setaria italica subsp. viridis</name>
    <dbReference type="NCBI Taxonomy" id="4556"/>
    <lineage>
        <taxon>Eukaryota</taxon>
        <taxon>Viridiplantae</taxon>
        <taxon>Streptophyta</taxon>
        <taxon>Embryophyta</taxon>
        <taxon>Tracheophyta</taxon>
        <taxon>Spermatophyta</taxon>
        <taxon>Magnoliopsida</taxon>
        <taxon>Liliopsida</taxon>
        <taxon>Poales</taxon>
        <taxon>Poaceae</taxon>
        <taxon>PACMAD clade</taxon>
        <taxon>Panicoideae</taxon>
        <taxon>Panicodae</taxon>
        <taxon>Paniceae</taxon>
        <taxon>Cenchrinae</taxon>
        <taxon>Setaria</taxon>
    </lineage>
</organism>
<dbReference type="EMBL" id="CM016555">
    <property type="protein sequence ID" value="TKW23450.1"/>
    <property type="molecule type" value="Genomic_DNA"/>
</dbReference>
<dbReference type="Proteomes" id="UP000298652">
    <property type="component" value="Chromosome 4"/>
</dbReference>
<evidence type="ECO:0000313" key="1">
    <source>
        <dbReference type="EMBL" id="TKW23450.1"/>
    </source>
</evidence>
<dbReference type="AlphaFoldDB" id="A0A4U6V2X5"/>
<evidence type="ECO:0000313" key="2">
    <source>
        <dbReference type="Proteomes" id="UP000298652"/>
    </source>
</evidence>
<protein>
    <submittedName>
        <fullName evidence="1">Uncharacterized protein</fullName>
    </submittedName>
</protein>
<name>A0A4U6V2X5_SETVI</name>
<proteinExistence type="predicted"/>
<gene>
    <name evidence="1" type="ORF">SEVIR_4G292900v2</name>
</gene>
<keyword evidence="2" id="KW-1185">Reference proteome</keyword>
<reference evidence="1" key="1">
    <citation type="submission" date="2019-03" db="EMBL/GenBank/DDBJ databases">
        <title>WGS assembly of Setaria viridis.</title>
        <authorList>
            <person name="Huang P."/>
            <person name="Jenkins J."/>
            <person name="Grimwood J."/>
            <person name="Barry K."/>
            <person name="Healey A."/>
            <person name="Mamidi S."/>
            <person name="Sreedasyam A."/>
            <person name="Shu S."/>
            <person name="Feldman M."/>
            <person name="Wu J."/>
            <person name="Yu Y."/>
            <person name="Chen C."/>
            <person name="Johnson J."/>
            <person name="Rokhsar D."/>
            <person name="Baxter I."/>
            <person name="Schmutz J."/>
            <person name="Brutnell T."/>
            <person name="Kellogg E."/>
        </authorList>
    </citation>
    <scope>NUCLEOTIDE SEQUENCE [LARGE SCALE GENOMIC DNA]</scope>
</reference>
<accession>A0A4U6V2X5</accession>